<organism evidence="1 2">
    <name type="scientific">Sphingomonas lutea</name>
    <dbReference type="NCBI Taxonomy" id="1045317"/>
    <lineage>
        <taxon>Bacteria</taxon>
        <taxon>Pseudomonadati</taxon>
        <taxon>Pseudomonadota</taxon>
        <taxon>Alphaproteobacteria</taxon>
        <taxon>Sphingomonadales</taxon>
        <taxon>Sphingomonadaceae</taxon>
        <taxon>Sphingomonas</taxon>
    </lineage>
</organism>
<sequence>MTRIVFRDLPAVSAVERQLDLLARDRLLDDELEELPLLIDDASVQLFGITRQDTYYWALPDALRARHDRHGWEAQFDLLGQHSRDPNARWRAFDLDLCCPEGRGLHCFDVFGRQLLCALHGLHPQARLVFADRAVARAA</sequence>
<reference evidence="1 2" key="1">
    <citation type="submission" date="2020-08" db="EMBL/GenBank/DDBJ databases">
        <title>Genome sequence of Sphingomonas lutea KCTC 23642T.</title>
        <authorList>
            <person name="Hyun D.-W."/>
            <person name="Bae J.-W."/>
        </authorList>
    </citation>
    <scope>NUCLEOTIDE SEQUENCE [LARGE SCALE GENOMIC DNA]</scope>
    <source>
        <strain evidence="1 2">KCTC 23642</strain>
    </source>
</reference>
<evidence type="ECO:0000313" key="2">
    <source>
        <dbReference type="Proteomes" id="UP000515971"/>
    </source>
</evidence>
<name>A0A7G9SIC7_9SPHN</name>
<protein>
    <submittedName>
        <fullName evidence="1">Uncharacterized protein</fullName>
    </submittedName>
</protein>
<dbReference type="EMBL" id="CP060718">
    <property type="protein sequence ID" value="QNN67602.1"/>
    <property type="molecule type" value="Genomic_DNA"/>
</dbReference>
<evidence type="ECO:0000313" key="1">
    <source>
        <dbReference type="EMBL" id="QNN67602.1"/>
    </source>
</evidence>
<dbReference type="AlphaFoldDB" id="A0A7G9SIC7"/>
<dbReference type="RefSeq" id="WP_187538303.1">
    <property type="nucleotide sequence ID" value="NZ_BAABJT010000001.1"/>
</dbReference>
<accession>A0A7G9SIC7</accession>
<dbReference type="Proteomes" id="UP000515971">
    <property type="component" value="Chromosome"/>
</dbReference>
<dbReference type="KEGG" id="slut:H9L13_01175"/>
<keyword evidence="2" id="KW-1185">Reference proteome</keyword>
<gene>
    <name evidence="1" type="ORF">H9L13_01175</name>
</gene>
<proteinExistence type="predicted"/>